<keyword evidence="5" id="KW-1185">Reference proteome</keyword>
<feature type="compositionally biased region" description="Polar residues" evidence="2">
    <location>
        <begin position="171"/>
        <end position="180"/>
    </location>
</feature>
<keyword evidence="1" id="KW-0539">Nucleus</keyword>
<dbReference type="GO" id="GO:0008270">
    <property type="term" value="F:zinc ion binding"/>
    <property type="evidence" value="ECO:0007669"/>
    <property type="project" value="InterPro"/>
</dbReference>
<name>A0AA39XMS5_9PEZI</name>
<dbReference type="CDD" id="cd00067">
    <property type="entry name" value="GAL4"/>
    <property type="match status" value="1"/>
</dbReference>
<dbReference type="InterPro" id="IPR036864">
    <property type="entry name" value="Zn2-C6_fun-type_DNA-bd_sf"/>
</dbReference>
<dbReference type="PANTHER" id="PTHR38791">
    <property type="entry name" value="ZN(II)2CYS6 TRANSCRIPTION FACTOR (EUROFUNG)-RELATED-RELATED"/>
    <property type="match status" value="1"/>
</dbReference>
<dbReference type="InterPro" id="IPR053175">
    <property type="entry name" value="DHMBA_Reg_Transcription_Factor"/>
</dbReference>
<dbReference type="InterPro" id="IPR001138">
    <property type="entry name" value="Zn2Cys6_DnaBD"/>
</dbReference>
<organism evidence="4 5">
    <name type="scientific">Bombardia bombarda</name>
    <dbReference type="NCBI Taxonomy" id="252184"/>
    <lineage>
        <taxon>Eukaryota</taxon>
        <taxon>Fungi</taxon>
        <taxon>Dikarya</taxon>
        <taxon>Ascomycota</taxon>
        <taxon>Pezizomycotina</taxon>
        <taxon>Sordariomycetes</taxon>
        <taxon>Sordariomycetidae</taxon>
        <taxon>Sordariales</taxon>
        <taxon>Lasiosphaeriaceae</taxon>
        <taxon>Bombardia</taxon>
    </lineage>
</organism>
<dbReference type="EMBL" id="JAULSR010000001">
    <property type="protein sequence ID" value="KAK0636916.1"/>
    <property type="molecule type" value="Genomic_DNA"/>
</dbReference>
<feature type="region of interest" description="Disordered" evidence="2">
    <location>
        <begin position="129"/>
        <end position="193"/>
    </location>
</feature>
<feature type="region of interest" description="Disordered" evidence="2">
    <location>
        <begin position="551"/>
        <end position="606"/>
    </location>
</feature>
<protein>
    <recommendedName>
        <fullName evidence="3">Zn(2)-C6 fungal-type domain-containing protein</fullName>
    </recommendedName>
</protein>
<evidence type="ECO:0000313" key="4">
    <source>
        <dbReference type="EMBL" id="KAK0636916.1"/>
    </source>
</evidence>
<evidence type="ECO:0000313" key="5">
    <source>
        <dbReference type="Proteomes" id="UP001174934"/>
    </source>
</evidence>
<evidence type="ECO:0000259" key="3">
    <source>
        <dbReference type="PROSITE" id="PS50048"/>
    </source>
</evidence>
<dbReference type="Proteomes" id="UP001174934">
    <property type="component" value="Unassembled WGS sequence"/>
</dbReference>
<dbReference type="PANTHER" id="PTHR38791:SF5">
    <property type="entry name" value="TRANSCRIPTION FACTOR DBAG-RELATED"/>
    <property type="match status" value="1"/>
</dbReference>
<feature type="compositionally biased region" description="Polar residues" evidence="2">
    <location>
        <begin position="555"/>
        <end position="566"/>
    </location>
</feature>
<evidence type="ECO:0000256" key="1">
    <source>
        <dbReference type="ARBA" id="ARBA00023242"/>
    </source>
</evidence>
<dbReference type="SMART" id="SM00066">
    <property type="entry name" value="GAL4"/>
    <property type="match status" value="1"/>
</dbReference>
<reference evidence="4" key="1">
    <citation type="submission" date="2023-06" db="EMBL/GenBank/DDBJ databases">
        <title>Genome-scale phylogeny and comparative genomics of the fungal order Sordariales.</title>
        <authorList>
            <consortium name="Lawrence Berkeley National Laboratory"/>
            <person name="Hensen N."/>
            <person name="Bonometti L."/>
            <person name="Westerberg I."/>
            <person name="Brannstrom I.O."/>
            <person name="Guillou S."/>
            <person name="Cros-Aarteil S."/>
            <person name="Calhoun S."/>
            <person name="Haridas S."/>
            <person name="Kuo A."/>
            <person name="Mondo S."/>
            <person name="Pangilinan J."/>
            <person name="Riley R."/>
            <person name="LaButti K."/>
            <person name="Andreopoulos B."/>
            <person name="Lipzen A."/>
            <person name="Chen C."/>
            <person name="Yanf M."/>
            <person name="Daum C."/>
            <person name="Ng V."/>
            <person name="Clum A."/>
            <person name="Steindorff A."/>
            <person name="Ohm R."/>
            <person name="Martin F."/>
            <person name="Silar P."/>
            <person name="Natvig D."/>
            <person name="Lalanne C."/>
            <person name="Gautier V."/>
            <person name="Ament-velasquez S.L."/>
            <person name="Kruys A."/>
            <person name="Hutchinson M.I."/>
            <person name="Powell A.J."/>
            <person name="Barry K."/>
            <person name="Miller A.N."/>
            <person name="Grigoriev I.V."/>
            <person name="Debuchy R."/>
            <person name="Gladieux P."/>
            <person name="Thoren M.H."/>
            <person name="Johannesson H."/>
        </authorList>
    </citation>
    <scope>NUCLEOTIDE SEQUENCE</scope>
    <source>
        <strain evidence="4">SMH3391-2</strain>
    </source>
</reference>
<sequence>MAYDQITDRQTAYRKPQAARNPGLPERPNCHAEACAPGPEVANGDQAATARPECAPSGKGSSGSFKMVYCGKPSKGCSNCRERKIRCDQREPGCGQCEKRQQECPGYRNLVDLMFRDESSHVIKKARAKARKRGAGNLTVESSSSPDTERGMSLTPEPRGKPLSLIVPSTRAPSTPTDEGSWSHDDSSLLMSPDSGSWPATPAMAQLYNLAPTCQERGTAYFFSRYVTIDKTVGHQSFDFVYDIWKPSSLVPERQVDGVLASMTAVGLMGLASMTHSTDLMEAARKSYGTALRLTNHALANPVEAIKDSTMLAVLILGLFEMITGNTPRTKTVQAFQDHVNGAAALAKLRGAAQFGTDAGRRMFSMLCQRVIISCVQRETPMPEALVELWQEMTKTVDPRDPTWRITPLMFQALQIRYDIKRGGMTDPEIIVGRLLRIEDEFESIVVNVPPSWHYRIFSVSRYHPAIFGGICHLYPSLWHATVWNSMRSIRILVLETILSVIYQEHRTFSPRLASGRYIDEFYRAKRKLTQMIEEISATVPQHLGLINPADDSSVESLTTTSTPISSVEVRETPSPATSPSARTSESGSSGGHSPSGGESRRQQQPAGLTILDVTRARDPEDEADRFVLLVSATNTIVWPLYMVAMSSVCTEALKAYSIDRLRTLYTETGLSQADAVANLLEEEETSAAAWMDTASPRPPPPLALPLEAQQHYQQQQQLHHHHYGVLLAERDKLSSSPTATDSLLV</sequence>
<feature type="region of interest" description="Disordered" evidence="2">
    <location>
        <begin position="1"/>
        <end position="61"/>
    </location>
</feature>
<dbReference type="Pfam" id="PF11951">
    <property type="entry name" value="Fungal_trans_2"/>
    <property type="match status" value="1"/>
</dbReference>
<dbReference type="GO" id="GO:0000981">
    <property type="term" value="F:DNA-binding transcription factor activity, RNA polymerase II-specific"/>
    <property type="evidence" value="ECO:0007669"/>
    <property type="project" value="InterPro"/>
</dbReference>
<comment type="caution">
    <text evidence="4">The sequence shown here is derived from an EMBL/GenBank/DDBJ whole genome shotgun (WGS) entry which is preliminary data.</text>
</comment>
<gene>
    <name evidence="4" type="ORF">B0T17DRAFT_613581</name>
</gene>
<dbReference type="SUPFAM" id="SSF57701">
    <property type="entry name" value="Zn2/Cys6 DNA-binding domain"/>
    <property type="match status" value="1"/>
</dbReference>
<feature type="domain" description="Zn(2)-C6 fungal-type" evidence="3">
    <location>
        <begin position="76"/>
        <end position="104"/>
    </location>
</feature>
<dbReference type="PROSITE" id="PS50048">
    <property type="entry name" value="ZN2_CY6_FUNGAL_2"/>
    <property type="match status" value="1"/>
</dbReference>
<dbReference type="Pfam" id="PF00172">
    <property type="entry name" value="Zn_clus"/>
    <property type="match status" value="1"/>
</dbReference>
<accession>A0AA39XMS5</accession>
<dbReference type="PROSITE" id="PS00463">
    <property type="entry name" value="ZN2_CY6_FUNGAL_1"/>
    <property type="match status" value="1"/>
</dbReference>
<dbReference type="AlphaFoldDB" id="A0AA39XMS5"/>
<proteinExistence type="predicted"/>
<feature type="compositionally biased region" description="Low complexity" evidence="2">
    <location>
        <begin position="573"/>
        <end position="588"/>
    </location>
</feature>
<dbReference type="Gene3D" id="4.10.240.10">
    <property type="entry name" value="Zn(2)-C6 fungal-type DNA-binding domain"/>
    <property type="match status" value="1"/>
</dbReference>
<evidence type="ECO:0000256" key="2">
    <source>
        <dbReference type="SAM" id="MobiDB-lite"/>
    </source>
</evidence>
<dbReference type="InterPro" id="IPR021858">
    <property type="entry name" value="Fun_TF"/>
</dbReference>